<gene>
    <name evidence="5" type="ORF">BC781_10393</name>
</gene>
<comment type="caution">
    <text evidence="5">The sequence shown here is derived from an EMBL/GenBank/DDBJ whole genome shotgun (WGS) entry which is preliminary data.</text>
</comment>
<protein>
    <submittedName>
        <fullName evidence="5">Iron-regulated ABC transporter ATPase subunit SufC</fullName>
    </submittedName>
</protein>
<keyword evidence="6" id="KW-1185">Reference proteome</keyword>
<dbReference type="SMART" id="SM00382">
    <property type="entry name" value="AAA"/>
    <property type="match status" value="1"/>
</dbReference>
<reference evidence="5 6" key="1">
    <citation type="submission" date="2018-03" db="EMBL/GenBank/DDBJ databases">
        <title>Genomic Encyclopedia of Archaeal and Bacterial Type Strains, Phase II (KMG-II): from individual species to whole genera.</title>
        <authorList>
            <person name="Goeker M."/>
        </authorList>
    </citation>
    <scope>NUCLEOTIDE SEQUENCE [LARGE SCALE GENOMIC DNA]</scope>
    <source>
        <strain evidence="5 6">DSM 28229</strain>
    </source>
</reference>
<comment type="similarity">
    <text evidence="1">Belongs to the ABC transporter superfamily. Ycf16 family.</text>
</comment>
<dbReference type="PANTHER" id="PTHR43204:SF1">
    <property type="entry name" value="ABC TRANSPORTER I FAMILY MEMBER 6, CHLOROPLASTIC"/>
    <property type="match status" value="1"/>
</dbReference>
<evidence type="ECO:0000313" key="5">
    <source>
        <dbReference type="EMBL" id="PWJ41843.1"/>
    </source>
</evidence>
<evidence type="ECO:0000313" key="6">
    <source>
        <dbReference type="Proteomes" id="UP000245535"/>
    </source>
</evidence>
<dbReference type="InterPro" id="IPR003593">
    <property type="entry name" value="AAA+_ATPase"/>
</dbReference>
<dbReference type="Gene3D" id="3.40.50.300">
    <property type="entry name" value="P-loop containing nucleotide triphosphate hydrolases"/>
    <property type="match status" value="1"/>
</dbReference>
<dbReference type="PROSITE" id="PS50893">
    <property type="entry name" value="ABC_TRANSPORTER_2"/>
    <property type="match status" value="1"/>
</dbReference>
<dbReference type="PANTHER" id="PTHR43204">
    <property type="entry name" value="ABC TRANSPORTER I FAMILY MEMBER 6, CHLOROPLASTIC"/>
    <property type="match status" value="1"/>
</dbReference>
<dbReference type="InterPro" id="IPR027417">
    <property type="entry name" value="P-loop_NTPase"/>
</dbReference>
<evidence type="ECO:0000256" key="1">
    <source>
        <dbReference type="ARBA" id="ARBA00006216"/>
    </source>
</evidence>
<dbReference type="GO" id="GO:0005524">
    <property type="term" value="F:ATP binding"/>
    <property type="evidence" value="ECO:0007669"/>
    <property type="project" value="UniProtKB-KW"/>
</dbReference>
<dbReference type="AlphaFoldDB" id="A0A315Z9V3"/>
<dbReference type="SUPFAM" id="SSF52540">
    <property type="entry name" value="P-loop containing nucleoside triphosphate hydrolases"/>
    <property type="match status" value="1"/>
</dbReference>
<dbReference type="OrthoDB" id="9806149at2"/>
<dbReference type="RefSeq" id="WP_109618229.1">
    <property type="nucleotide sequence ID" value="NZ_QGDO01000003.1"/>
</dbReference>
<dbReference type="InterPro" id="IPR010230">
    <property type="entry name" value="FeS-cluster_ATPase_SufC"/>
</dbReference>
<keyword evidence="2" id="KW-0547">Nucleotide-binding</keyword>
<evidence type="ECO:0000256" key="3">
    <source>
        <dbReference type="ARBA" id="ARBA00022840"/>
    </source>
</evidence>
<name>A0A315Z9V3_SEDFL</name>
<sequence length="254" mass="28214">MLKINNLQASVEEKEILRGINLEVKPGEVHAIMGPNGSGKSTLASVLAGKEDFEVEGGDVEFLGEDLLELAPEERAQKGLFLAFQYPVEIPGVSNVNFLKTAVNEVRKARGLEPFDAVSFLKEVKEKSKVVNIDPSLMNRSLNEGFSGGEKKRNEIFHMSMLDPKLAILDETDSGLDIDALKIVANGVNSLRDGNRSFIVVTHYQRLLDYIVPDFVHVLYKGKIVKSGTKELALRLEEEGYDWVIKEAEEAEKQ</sequence>
<accession>A0A315Z9V3</accession>
<dbReference type="Proteomes" id="UP000245535">
    <property type="component" value="Unassembled WGS sequence"/>
</dbReference>
<feature type="domain" description="ABC transporter" evidence="4">
    <location>
        <begin position="2"/>
        <end position="246"/>
    </location>
</feature>
<evidence type="ECO:0000259" key="4">
    <source>
        <dbReference type="PROSITE" id="PS50893"/>
    </source>
</evidence>
<organism evidence="5 6">
    <name type="scientific">Sediminitomix flava</name>
    <dbReference type="NCBI Taxonomy" id="379075"/>
    <lineage>
        <taxon>Bacteria</taxon>
        <taxon>Pseudomonadati</taxon>
        <taxon>Bacteroidota</taxon>
        <taxon>Cytophagia</taxon>
        <taxon>Cytophagales</taxon>
        <taxon>Flammeovirgaceae</taxon>
        <taxon>Sediminitomix</taxon>
    </lineage>
</organism>
<dbReference type="Pfam" id="PF00005">
    <property type="entry name" value="ABC_tran"/>
    <property type="match status" value="1"/>
</dbReference>
<dbReference type="GO" id="GO:0016887">
    <property type="term" value="F:ATP hydrolysis activity"/>
    <property type="evidence" value="ECO:0007669"/>
    <property type="project" value="InterPro"/>
</dbReference>
<proteinExistence type="inferred from homology"/>
<dbReference type="EMBL" id="QGDO01000003">
    <property type="protein sequence ID" value="PWJ41843.1"/>
    <property type="molecule type" value="Genomic_DNA"/>
</dbReference>
<dbReference type="InterPro" id="IPR003439">
    <property type="entry name" value="ABC_transporter-like_ATP-bd"/>
</dbReference>
<dbReference type="CDD" id="cd03217">
    <property type="entry name" value="ABC_FeS_Assembly"/>
    <property type="match status" value="1"/>
</dbReference>
<dbReference type="NCBIfam" id="TIGR01978">
    <property type="entry name" value="sufC"/>
    <property type="match status" value="1"/>
</dbReference>
<keyword evidence="3" id="KW-0067">ATP-binding</keyword>
<evidence type="ECO:0000256" key="2">
    <source>
        <dbReference type="ARBA" id="ARBA00022741"/>
    </source>
</evidence>